<organism evidence="2 3">
    <name type="scientific">Candidatus Portnoybacteria bacterium CG_4_8_14_3_um_filter_40_10</name>
    <dbReference type="NCBI Taxonomy" id="1974801"/>
    <lineage>
        <taxon>Bacteria</taxon>
        <taxon>Candidatus Portnoyibacteriota</taxon>
    </lineage>
</organism>
<comment type="caution">
    <text evidence="2">The sequence shown here is derived from an EMBL/GenBank/DDBJ whole genome shotgun (WGS) entry which is preliminary data.</text>
</comment>
<proteinExistence type="predicted"/>
<accession>A0A2M7IHC1</accession>
<evidence type="ECO:0000313" key="2">
    <source>
        <dbReference type="EMBL" id="PIW75904.1"/>
    </source>
</evidence>
<dbReference type="CDD" id="cd04301">
    <property type="entry name" value="NAT_SF"/>
    <property type="match status" value="1"/>
</dbReference>
<dbReference type="PANTHER" id="PTHR43415">
    <property type="entry name" value="SPERMIDINE N(1)-ACETYLTRANSFERASE"/>
    <property type="match status" value="1"/>
</dbReference>
<dbReference type="SUPFAM" id="SSF55729">
    <property type="entry name" value="Acyl-CoA N-acyltransferases (Nat)"/>
    <property type="match status" value="1"/>
</dbReference>
<dbReference type="Pfam" id="PF13302">
    <property type="entry name" value="Acetyltransf_3"/>
    <property type="match status" value="1"/>
</dbReference>
<gene>
    <name evidence="2" type="ORF">CO001_04180</name>
</gene>
<dbReference type="InterPro" id="IPR016181">
    <property type="entry name" value="Acyl_CoA_acyltransferase"/>
</dbReference>
<dbReference type="Gene3D" id="3.40.630.30">
    <property type="match status" value="1"/>
</dbReference>
<dbReference type="EMBL" id="PFGY01000120">
    <property type="protein sequence ID" value="PIW75904.1"/>
    <property type="molecule type" value="Genomic_DNA"/>
</dbReference>
<evidence type="ECO:0000313" key="3">
    <source>
        <dbReference type="Proteomes" id="UP000229561"/>
    </source>
</evidence>
<dbReference type="AlphaFoldDB" id="A0A2M7IHC1"/>
<dbReference type="GO" id="GO:0016747">
    <property type="term" value="F:acyltransferase activity, transferring groups other than amino-acyl groups"/>
    <property type="evidence" value="ECO:0007669"/>
    <property type="project" value="InterPro"/>
</dbReference>
<dbReference type="PANTHER" id="PTHR43415:SF3">
    <property type="entry name" value="GNAT-FAMILY ACETYLTRANSFERASE"/>
    <property type="match status" value="1"/>
</dbReference>
<reference evidence="3" key="1">
    <citation type="submission" date="2017-09" db="EMBL/GenBank/DDBJ databases">
        <title>Depth-based differentiation of microbial function through sediment-hosted aquifers and enrichment of novel symbionts in the deep terrestrial subsurface.</title>
        <authorList>
            <person name="Probst A.J."/>
            <person name="Ladd B."/>
            <person name="Jarett J.K."/>
            <person name="Geller-Mcgrath D.E."/>
            <person name="Sieber C.M.K."/>
            <person name="Emerson J.B."/>
            <person name="Anantharaman K."/>
            <person name="Thomas B.C."/>
            <person name="Malmstrom R."/>
            <person name="Stieglmeier M."/>
            <person name="Klingl A."/>
            <person name="Woyke T."/>
            <person name="Ryan C.M."/>
            <person name="Banfield J.F."/>
        </authorList>
    </citation>
    <scope>NUCLEOTIDE SEQUENCE [LARGE SCALE GENOMIC DNA]</scope>
</reference>
<evidence type="ECO:0000259" key="1">
    <source>
        <dbReference type="Pfam" id="PF13302"/>
    </source>
</evidence>
<dbReference type="Proteomes" id="UP000229561">
    <property type="component" value="Unassembled WGS sequence"/>
</dbReference>
<dbReference type="InterPro" id="IPR000182">
    <property type="entry name" value="GNAT_dom"/>
</dbReference>
<name>A0A2M7IHC1_9BACT</name>
<feature type="domain" description="N-acetyltransferase" evidence="1">
    <location>
        <begin position="22"/>
        <end position="132"/>
    </location>
</feature>
<protein>
    <recommendedName>
        <fullName evidence="1">N-acetyltransferase domain-containing protein</fullName>
    </recommendedName>
</protein>
<sequence>MAQRQKAILGKRERNMINNIIQLRKILKSDWQYFLKWWKNKELVKLTSGVYEKSDDILKGYFFKMLNSAKNHNYLILLDKKPIGNVSITHKNKSTFEMHIVIGEKEYWGKGFGTSATKEALKIAFNKLGYEKAYLG</sequence>